<evidence type="ECO:0008006" key="4">
    <source>
        <dbReference type="Google" id="ProtNLM"/>
    </source>
</evidence>
<keyword evidence="1" id="KW-0175">Coiled coil</keyword>
<dbReference type="OrthoDB" id="2606312at2"/>
<dbReference type="Proteomes" id="UP000076563">
    <property type="component" value="Unassembled WGS sequence"/>
</dbReference>
<dbReference type="EMBL" id="LQRA01000110">
    <property type="protein sequence ID" value="KZE71595.1"/>
    <property type="molecule type" value="Genomic_DNA"/>
</dbReference>
<reference evidence="3" key="1">
    <citation type="submission" date="2016-01" db="EMBL/GenBank/DDBJ databases">
        <title>Draft genome of Chromobacterium sp. F49.</title>
        <authorList>
            <person name="Hong K.W."/>
        </authorList>
    </citation>
    <scope>NUCLEOTIDE SEQUENCE [LARGE SCALE GENOMIC DNA]</scope>
    <source>
        <strain evidence="3">M63</strain>
    </source>
</reference>
<comment type="caution">
    <text evidence="2">The sequence shown here is derived from an EMBL/GenBank/DDBJ whole genome shotgun (WGS) entry which is preliminary data.</text>
</comment>
<sequence>MQEGRVTGIVRVVDDFGRIVIPTEVRRVLNLEPNVRTEYFCDDERKAIMVYKYRAKECLFCSGKQQIIYFKRFYICMPCIQSLPPLQVFLERLERERADTAQKALSKKRKMTARRKETLDRLQQAMQENPKASQMELAKMLGISQGWISQLLRKQADSLMC</sequence>
<feature type="coiled-coil region" evidence="1">
    <location>
        <begin position="90"/>
        <end position="128"/>
    </location>
</feature>
<dbReference type="Gene3D" id="1.10.260.40">
    <property type="entry name" value="lambda repressor-like DNA-binding domains"/>
    <property type="match status" value="1"/>
</dbReference>
<organism evidence="2 3">
    <name type="scientific">Paenibacillus elgii</name>
    <dbReference type="NCBI Taxonomy" id="189691"/>
    <lineage>
        <taxon>Bacteria</taxon>
        <taxon>Bacillati</taxon>
        <taxon>Bacillota</taxon>
        <taxon>Bacilli</taxon>
        <taxon>Bacillales</taxon>
        <taxon>Paenibacillaceae</taxon>
        <taxon>Paenibacillus</taxon>
    </lineage>
</organism>
<evidence type="ECO:0000313" key="2">
    <source>
        <dbReference type="EMBL" id="KZE71595.1"/>
    </source>
</evidence>
<dbReference type="InterPro" id="IPR037914">
    <property type="entry name" value="SpoVT-AbrB_sf"/>
</dbReference>
<name>A0A163TCX0_9BACL</name>
<proteinExistence type="predicted"/>
<dbReference type="SUPFAM" id="SSF89447">
    <property type="entry name" value="AbrB/MazE/MraZ-like"/>
    <property type="match status" value="1"/>
</dbReference>
<dbReference type="Gene3D" id="2.10.260.10">
    <property type="match status" value="1"/>
</dbReference>
<dbReference type="AlphaFoldDB" id="A0A163TCX0"/>
<dbReference type="GO" id="GO:0003677">
    <property type="term" value="F:DNA binding"/>
    <property type="evidence" value="ECO:0007669"/>
    <property type="project" value="InterPro"/>
</dbReference>
<protein>
    <recommendedName>
        <fullName evidence="4">SpoVT-AbrB domain-containing protein</fullName>
    </recommendedName>
</protein>
<gene>
    <name evidence="2" type="ORF">AV654_05145</name>
</gene>
<dbReference type="SUPFAM" id="SSF47413">
    <property type="entry name" value="lambda repressor-like DNA-binding domains"/>
    <property type="match status" value="1"/>
</dbReference>
<accession>A0A163TCX0</accession>
<keyword evidence="3" id="KW-1185">Reference proteome</keyword>
<evidence type="ECO:0000313" key="3">
    <source>
        <dbReference type="Proteomes" id="UP000076563"/>
    </source>
</evidence>
<dbReference type="InterPro" id="IPR010982">
    <property type="entry name" value="Lambda_DNA-bd_dom_sf"/>
</dbReference>
<evidence type="ECO:0000256" key="1">
    <source>
        <dbReference type="SAM" id="Coils"/>
    </source>
</evidence>